<dbReference type="Proteomes" id="UP000017142">
    <property type="component" value="Unassembled WGS sequence"/>
</dbReference>
<proteinExistence type="predicted"/>
<organism evidence="2 3">
    <name type="scientific">Dickeya solani D s0432-1</name>
    <dbReference type="NCBI Taxonomy" id="1231725"/>
    <lineage>
        <taxon>Bacteria</taxon>
        <taxon>Pseudomonadati</taxon>
        <taxon>Pseudomonadota</taxon>
        <taxon>Gammaproteobacteria</taxon>
        <taxon>Enterobacterales</taxon>
        <taxon>Pectobacteriaceae</taxon>
        <taxon>Dickeya</taxon>
    </lineage>
</organism>
<reference evidence="3" key="1">
    <citation type="journal article" date="2013" name="Diversity">
        <title>Genome Sequence of Dickeya solani, a New soft Rot Pathogen of Potato, Suggests its Emergence May Be Related to a Novel Combination of Non-Ribosomal Peptide/Polyketide Synthetase Clusters.</title>
        <authorList>
            <person name="Garlant L."/>
            <person name="Koskinen P."/>
            <person name="Rouhiainen L."/>
            <person name="Laine P."/>
            <person name="Paulin L."/>
            <person name="Auvinen P."/>
            <person name="Holm L."/>
            <person name="Pirhonen M."/>
        </authorList>
    </citation>
    <scope>NUCLEOTIDE SEQUENCE [LARGE SCALE GENOMIC DNA]</scope>
    <source>
        <strain evidence="3">D s0432-1</strain>
    </source>
</reference>
<feature type="signal peptide" evidence="1">
    <location>
        <begin position="1"/>
        <end position="18"/>
    </location>
</feature>
<protein>
    <submittedName>
        <fullName evidence="2">Uncharacterized protein</fullName>
    </submittedName>
</protein>
<dbReference type="RefSeq" id="WP_022631656.1">
    <property type="nucleotide sequence ID" value="NZ_AMWE01000001.1"/>
</dbReference>
<comment type="caution">
    <text evidence="2">The sequence shown here is derived from an EMBL/GenBank/DDBJ whole genome shotgun (WGS) entry which is preliminary data.</text>
</comment>
<dbReference type="AlphaFoldDB" id="A0AAV3KE09"/>
<feature type="chain" id="PRO_5043416361" evidence="1">
    <location>
        <begin position="19"/>
        <end position="249"/>
    </location>
</feature>
<evidence type="ECO:0000313" key="2">
    <source>
        <dbReference type="EMBL" id="ERO59162.1"/>
    </source>
</evidence>
<gene>
    <name evidence="2" type="ORF">A544_0121</name>
</gene>
<keyword evidence="1" id="KW-0732">Signal</keyword>
<name>A0AAV3KE09_9GAMM</name>
<accession>A0AAV3KE09</accession>
<dbReference type="EMBL" id="AMWE01000001">
    <property type="protein sequence ID" value="ERO59162.1"/>
    <property type="molecule type" value="Genomic_DNA"/>
</dbReference>
<sequence>MKKIIMTIMILISCNAMAEELSHDIKATPLIKVNKKDSEYNRICLYLNEKCNSYSAEIWKEGKVSDAYYLIDKSPQVMKIIKDGNSYKVSGGWSFRDYHHSNEKKDNSDDILSPTGFIIYPAIYPIKKNKISLALVYKWETSYSGGGKEDNYADFIMLNDDNSYKVAFSDIPFSSKESIKACFKEDDYKKKSHCDDENWSVLSIKYQDTGKEYYEWEFVTKYYSWPAFEDKSKMKVEINKEKRYPFEIK</sequence>
<evidence type="ECO:0000313" key="3">
    <source>
        <dbReference type="Proteomes" id="UP000017142"/>
    </source>
</evidence>
<evidence type="ECO:0000256" key="1">
    <source>
        <dbReference type="SAM" id="SignalP"/>
    </source>
</evidence>
<dbReference type="GeneID" id="43518849"/>